<evidence type="ECO:0000256" key="5">
    <source>
        <dbReference type="ARBA" id="ARBA00023054"/>
    </source>
</evidence>
<keyword evidence="4" id="KW-0677">Repeat</keyword>
<dbReference type="Proteomes" id="UP000001593">
    <property type="component" value="Unassembled WGS sequence"/>
</dbReference>
<dbReference type="eggNOG" id="KOG0531">
    <property type="taxonomic scope" value="Eukaryota"/>
</dbReference>
<keyword evidence="5" id="KW-0175">Coiled coil</keyword>
<accession>A7SHU6</accession>
<keyword evidence="12" id="KW-1185">Reference proteome</keyword>
<dbReference type="InterPro" id="IPR003603">
    <property type="entry name" value="U2A'_phosphoprotein32A_C"/>
</dbReference>
<keyword evidence="6" id="KW-0206">Cytoskeleton</keyword>
<name>A7SHU6_NEMVE</name>
<dbReference type="EMBL" id="DS469663">
    <property type="protein sequence ID" value="EDO36714.1"/>
    <property type="molecule type" value="Genomic_DNA"/>
</dbReference>
<dbReference type="PANTHER" id="PTHR23311:SF5">
    <property type="entry name" value="CENTROSOMAL PROTEIN OF 72 KDA"/>
    <property type="match status" value="1"/>
</dbReference>
<evidence type="ECO:0000256" key="3">
    <source>
        <dbReference type="ARBA" id="ARBA00022614"/>
    </source>
</evidence>
<evidence type="ECO:0000313" key="12">
    <source>
        <dbReference type="Proteomes" id="UP000001593"/>
    </source>
</evidence>
<dbReference type="SMART" id="SM00365">
    <property type="entry name" value="LRR_SD22"/>
    <property type="match status" value="3"/>
</dbReference>
<evidence type="ECO:0000256" key="8">
    <source>
        <dbReference type="ARBA" id="ARBA00070210"/>
    </source>
</evidence>
<dbReference type="PROSITE" id="PS51450">
    <property type="entry name" value="LRR"/>
    <property type="match status" value="2"/>
</dbReference>
<dbReference type="InterPro" id="IPR001611">
    <property type="entry name" value="Leu-rich_rpt"/>
</dbReference>
<feature type="domain" description="U2A'/phosphoprotein 32 family A C-terminal" evidence="10">
    <location>
        <begin position="90"/>
        <end position="108"/>
    </location>
</feature>
<evidence type="ECO:0000313" key="11">
    <source>
        <dbReference type="EMBL" id="EDO36714.1"/>
    </source>
</evidence>
<keyword evidence="3" id="KW-0433">Leucine-rich repeat</keyword>
<dbReference type="STRING" id="45351.A7SHU6"/>
<proteinExistence type="inferred from homology"/>
<dbReference type="PANTHER" id="PTHR23311">
    <property type="entry name" value="HEAT SHOCK REGULATED 2"/>
    <property type="match status" value="1"/>
</dbReference>
<dbReference type="InterPro" id="IPR055320">
    <property type="entry name" value="CEP72-like"/>
</dbReference>
<evidence type="ECO:0000256" key="2">
    <source>
        <dbReference type="ARBA" id="ARBA00022490"/>
    </source>
</evidence>
<evidence type="ECO:0000256" key="1">
    <source>
        <dbReference type="ARBA" id="ARBA00004300"/>
    </source>
</evidence>
<dbReference type="AlphaFoldDB" id="A7SHU6"/>
<evidence type="ECO:0000256" key="9">
    <source>
        <dbReference type="SAM" id="MobiDB-lite"/>
    </source>
</evidence>
<dbReference type="SUPFAM" id="SSF52058">
    <property type="entry name" value="L domain-like"/>
    <property type="match status" value="1"/>
</dbReference>
<dbReference type="Pfam" id="PF14580">
    <property type="entry name" value="LRR_9"/>
    <property type="match status" value="1"/>
</dbReference>
<keyword evidence="2" id="KW-0963">Cytoplasm</keyword>
<evidence type="ECO:0000259" key="10">
    <source>
        <dbReference type="SMART" id="SM00446"/>
    </source>
</evidence>
<reference evidence="11 12" key="1">
    <citation type="journal article" date="2007" name="Science">
        <title>Sea anemone genome reveals ancestral eumetazoan gene repertoire and genomic organization.</title>
        <authorList>
            <person name="Putnam N.H."/>
            <person name="Srivastava M."/>
            <person name="Hellsten U."/>
            <person name="Dirks B."/>
            <person name="Chapman J."/>
            <person name="Salamov A."/>
            <person name="Terry A."/>
            <person name="Shapiro H."/>
            <person name="Lindquist E."/>
            <person name="Kapitonov V.V."/>
            <person name="Jurka J."/>
            <person name="Genikhovich G."/>
            <person name="Grigoriev I.V."/>
            <person name="Lucas S.M."/>
            <person name="Steele R.E."/>
            <person name="Finnerty J.R."/>
            <person name="Technau U."/>
            <person name="Martindale M.Q."/>
            <person name="Rokhsar D.S."/>
        </authorList>
    </citation>
    <scope>NUCLEOTIDE SEQUENCE [LARGE SCALE GENOMIC DNA]</scope>
    <source>
        <strain evidence="12">CH2 X CH6</strain>
    </source>
</reference>
<dbReference type="InterPro" id="IPR032675">
    <property type="entry name" value="LRR_dom_sf"/>
</dbReference>
<evidence type="ECO:0000256" key="4">
    <source>
        <dbReference type="ARBA" id="ARBA00022737"/>
    </source>
</evidence>
<dbReference type="FunFam" id="3.80.10.10:FF:000489">
    <property type="entry name" value="Centrosomal protein of 72 kDa"/>
    <property type="match status" value="1"/>
</dbReference>
<protein>
    <recommendedName>
        <fullName evidence="8">Centrosomal protein of 72 kDa</fullName>
    </recommendedName>
</protein>
<gene>
    <name evidence="11" type="ORF">NEMVEDRAFT_v1g118882</name>
</gene>
<dbReference type="InParanoid" id="A7SHU6"/>
<dbReference type="SMART" id="SM00446">
    <property type="entry name" value="LRRcap"/>
    <property type="match status" value="1"/>
</dbReference>
<dbReference type="Gene3D" id="3.80.10.10">
    <property type="entry name" value="Ribonuclease Inhibitor"/>
    <property type="match status" value="1"/>
</dbReference>
<feature type="region of interest" description="Disordered" evidence="9">
    <location>
        <begin position="181"/>
        <end position="205"/>
    </location>
</feature>
<organism evidence="11 12">
    <name type="scientific">Nematostella vectensis</name>
    <name type="common">Starlet sea anemone</name>
    <dbReference type="NCBI Taxonomy" id="45351"/>
    <lineage>
        <taxon>Eukaryota</taxon>
        <taxon>Metazoa</taxon>
        <taxon>Cnidaria</taxon>
        <taxon>Anthozoa</taxon>
        <taxon>Hexacorallia</taxon>
        <taxon>Actiniaria</taxon>
        <taxon>Edwardsiidae</taxon>
        <taxon>Nematostella</taxon>
    </lineage>
</organism>
<comment type="similarity">
    <text evidence="7">Belongs to the CEP72 family.</text>
</comment>
<dbReference type="HOGENOM" id="CLU_083226_0_0_1"/>
<feature type="non-terminal residue" evidence="11">
    <location>
        <position position="205"/>
    </location>
</feature>
<evidence type="ECO:0000256" key="7">
    <source>
        <dbReference type="ARBA" id="ARBA00061023"/>
    </source>
</evidence>
<sequence length="205" mass="23254">DDVKSLSLPGTYHEKITSLGTALKSFTRLKNLDLSRNAIQSLQGVESLQLLETLNLYYNNISYLQDLSALKYLTNLKELDLRLNPVTKNEPDYRLYIVHLLPSLKRLDDRSVRDSERRAAIMHFTSEQASEFTESPSIQLTDHERYWPIFNSLIAYGSRYSLAEDDVAVLDLITRTGGDLSKPHAITGSSTRAPETQDFTREGNS</sequence>
<dbReference type="PhylomeDB" id="A7SHU6"/>
<comment type="subcellular location">
    <subcellularLocation>
        <location evidence="1">Cytoplasm</location>
        <location evidence="1">Cytoskeleton</location>
        <location evidence="1">Microtubule organizing center</location>
        <location evidence="1">Centrosome</location>
    </subcellularLocation>
</comment>
<evidence type="ECO:0000256" key="6">
    <source>
        <dbReference type="ARBA" id="ARBA00023212"/>
    </source>
</evidence>
<dbReference type="OMA" id="HERYWPI"/>
<dbReference type="GO" id="GO:0034451">
    <property type="term" value="C:centriolar satellite"/>
    <property type="evidence" value="ECO:0007669"/>
    <property type="project" value="UniProtKB-ARBA"/>
</dbReference>